<dbReference type="Proteomes" id="UP001063475">
    <property type="component" value="Unassembled WGS sequence"/>
</dbReference>
<sequence length="230" mass="26560">MAKKIEDKVSTASVGHYYVKDHFVTLAQPMYLQKKQTQKAIDSQFTEQVFYTESFAEVYDPEDRHFIDERLSWYDAIENGDLKPSIDQHGNVSFLADRFFNSQHTEWCEQIEKIASQWIEREYCSNTQVSYSSNIDAILQALSQLTRYLPELQEKQPNYFLDVETYKIGVTMQGEGTLTLLIGGNSEVEYSYAQRQAKGSIRVSGIAKLTTNIRNSKNIWKLLNLQGIIK</sequence>
<gene>
    <name evidence="1" type="ORF">ND528_03160</name>
</gene>
<accession>A0ABT2XPD4</accession>
<name>A0ABT2XPD4_9PSED</name>
<dbReference type="RefSeq" id="WP_263469662.1">
    <property type="nucleotide sequence ID" value="NZ_JAMSHA010000001.1"/>
</dbReference>
<organism evidence="1 2">
    <name type="scientific">Pseudomonas mercuritolerans</name>
    <dbReference type="NCBI Taxonomy" id="2951809"/>
    <lineage>
        <taxon>Bacteria</taxon>
        <taxon>Pseudomonadati</taxon>
        <taxon>Pseudomonadota</taxon>
        <taxon>Gammaproteobacteria</taxon>
        <taxon>Pseudomonadales</taxon>
        <taxon>Pseudomonadaceae</taxon>
        <taxon>Pseudomonas</taxon>
    </lineage>
</organism>
<reference evidence="1" key="1">
    <citation type="submission" date="2022-06" db="EMBL/GenBank/DDBJ databases">
        <title>De novo draft assembly of the Pseudomonas mercurotoleraris sp. nov., isolated from the plants rhizosphere.</title>
        <authorList>
            <person name="Robas M."/>
            <person name="Gonzalez D."/>
            <person name="Fernandez V.M."/>
            <person name="Luna L."/>
            <person name="Provanza A."/>
            <person name="Jimenez P.A."/>
        </authorList>
    </citation>
    <scope>NUCLEOTIDE SEQUENCE</scope>
    <source>
        <strain evidence="1">SAICEUPSM</strain>
    </source>
</reference>
<dbReference type="EMBL" id="JAMSHA010000001">
    <property type="protein sequence ID" value="MCV2220562.1"/>
    <property type="molecule type" value="Genomic_DNA"/>
</dbReference>
<evidence type="ECO:0000313" key="2">
    <source>
        <dbReference type="Proteomes" id="UP001063475"/>
    </source>
</evidence>
<keyword evidence="2" id="KW-1185">Reference proteome</keyword>
<comment type="caution">
    <text evidence="1">The sequence shown here is derived from an EMBL/GenBank/DDBJ whole genome shotgun (WGS) entry which is preliminary data.</text>
</comment>
<evidence type="ECO:0000313" key="1">
    <source>
        <dbReference type="EMBL" id="MCV2220562.1"/>
    </source>
</evidence>
<proteinExistence type="predicted"/>
<protein>
    <submittedName>
        <fullName evidence="1">Uncharacterized protein</fullName>
    </submittedName>
</protein>